<gene>
    <name evidence="2" type="ordered locus">Echvi_3587</name>
</gene>
<dbReference type="PATRIC" id="fig|926556.3.peg.3777"/>
<name>L0G3B2_ECHVK</name>
<dbReference type="CDD" id="cd00146">
    <property type="entry name" value="PKD"/>
    <property type="match status" value="1"/>
</dbReference>
<feature type="domain" description="PKD" evidence="1">
    <location>
        <begin position="994"/>
        <end position="1043"/>
    </location>
</feature>
<dbReference type="eggNOG" id="COG0419">
    <property type="taxonomic scope" value="Bacteria"/>
</dbReference>
<proteinExistence type="predicted"/>
<dbReference type="KEGG" id="evi:Echvi_3587"/>
<reference evidence="3" key="1">
    <citation type="submission" date="2012-02" db="EMBL/GenBank/DDBJ databases">
        <title>The complete genome of Echinicola vietnamensis DSM 17526.</title>
        <authorList>
            <person name="Lucas S."/>
            <person name="Copeland A."/>
            <person name="Lapidus A."/>
            <person name="Glavina del Rio T."/>
            <person name="Dalin E."/>
            <person name="Tice H."/>
            <person name="Bruce D."/>
            <person name="Goodwin L."/>
            <person name="Pitluck S."/>
            <person name="Peters L."/>
            <person name="Ovchinnikova G."/>
            <person name="Teshima H."/>
            <person name="Kyrpides N."/>
            <person name="Mavromatis K."/>
            <person name="Ivanova N."/>
            <person name="Brettin T."/>
            <person name="Detter J.C."/>
            <person name="Han C."/>
            <person name="Larimer F."/>
            <person name="Land M."/>
            <person name="Hauser L."/>
            <person name="Markowitz V."/>
            <person name="Cheng J.-F."/>
            <person name="Hugenholtz P."/>
            <person name="Woyke T."/>
            <person name="Wu D."/>
            <person name="Brambilla E."/>
            <person name="Klenk H.-P."/>
            <person name="Eisen J.A."/>
        </authorList>
    </citation>
    <scope>NUCLEOTIDE SEQUENCE [LARGE SCALE GENOMIC DNA]</scope>
    <source>
        <strain evidence="3">DSM 17526 / LMG 23754 / KMM 6221</strain>
    </source>
</reference>
<protein>
    <submittedName>
        <fullName evidence="2">PDK repeat-containing protein</fullName>
    </submittedName>
</protein>
<dbReference type="Proteomes" id="UP000010796">
    <property type="component" value="Chromosome"/>
</dbReference>
<dbReference type="EMBL" id="CP003346">
    <property type="protein sequence ID" value="AGA79803.1"/>
    <property type="molecule type" value="Genomic_DNA"/>
</dbReference>
<dbReference type="eggNOG" id="COG3291">
    <property type="taxonomic scope" value="Bacteria"/>
</dbReference>
<sequence>MANKLSTITTQYHTYKVDQVLTHTQLNESIAFFEDQDRLTRVFLNGVGIVCGFNVSKPYTGTVRITQGIGVTTDGDMFKLLQETSDPEQPGLEMVTGALDYTYFREFEDLHGNYSKFTDADDNQLTLFEIIPEAKRTETDTPLTDYGNLDEWIVVLYLETFSKEADMCSGIDCDNQGVEQVARLRVLLTNEEGAQHLLSKDNIYQKLNAQKIYRELNKIKLKRVLLSSSNTQTLQKLENSYYDSITDTEIEKLADGLKTIADLFGADLQVDRLNFFKERPNIKFVNPFQYHYDWLRDVIATYHELIETLFALNATCLPDITAFPKHLLLGYIGNIDQSEQYRHSFYKSPITGDTSITANMQSLLTRLNITLSAFQTTGKTIQITPSQFSGKLSEMAIPFYYKPSGSLLDNWSFKKQQRRETAEIYQYDHKIQQQESIDLPALEYDLTGVDFYRIEGHQGKTADQALTNLNDMIHRYNLDFDVKILSINEVLENIRMEDYKCQFEDLMVLLDAWNQELSCIAGKISKYFTELNLAEVLAESEEEKKEVIPEKKTKDYRGLYQDDTITLETVMDMISRGKITYAQAIKYYPELFKEAKSRKTNSKEEYFKSVTENVATEEGKFGLVVDKVLKAQKDTPFTIDKFKVEAQKEAELFIGEIELSEEVRKAVVDKPIDIIGSTLDIGLKIPERLSELDENYLKGYGESIDRLCKELSAFKRGVKKLAIRDQVKSEFQSQAVFFSSICCADKKLAVLQKEIKARKENILAELQLHNFLKHHPGLDHRAGVTKGGTFVMVYFSNQSNNQVNAVEAIEGLTLTGRGEIEMRNKAALTSKIISDHKLFTGIGDFASDAALLEAKMKELETANFLTDFTKARAIDIRPYKRTLKDKTIIADFMLPYRCCSDCNPINFIVPRPVVSLVLRAETYCLGLEQEPVSFDVIPKDGTVSVAEEVPGVVISGQFISIDPETFPTEMLGKPIEFTVNDEPTDARLVVHEAPLFTIKLPEQPVINGLEVSFQASQTFDKASYDWDFGDGSSADIPAPKHTYDLGEEVKSVTISLTITPENGACPETVSEEIEISHIIIDDTIDLALEPNEFCRDRDRTPVPFDVVPEDARVEGTGVTTNQEGKFVFSPQMVPQSQLGKDIADFKVNGQEMDLIVRVYQSPHLLIDTKIAHLGPNEGNTVTFTVTNPPTAGKQYQWIIDGEEQETTEATTYSQTFKPEVKSMKVMVKAQLSNLCEEASSDEITVQLGDRNEGNCMDTGKATAEAMLRSHQEFMASPSFKEIGQWGQETMQEALRVMSQVVQNMDSMQSGEENEKLPTIFSDQLDKLVMYIIEMAPGNGPGVGPMQTLYSDYIRLFYLVLRCQSAEMLEASQEHVQQVMDTITKGYNTLAEAEITWDRDKTMLAFYEEVMPFFEKVEYIMDTINSQLEILNK</sequence>
<dbReference type="InterPro" id="IPR035986">
    <property type="entry name" value="PKD_dom_sf"/>
</dbReference>
<evidence type="ECO:0000259" key="1">
    <source>
        <dbReference type="PROSITE" id="PS50093"/>
    </source>
</evidence>
<dbReference type="InterPro" id="IPR013783">
    <property type="entry name" value="Ig-like_fold"/>
</dbReference>
<dbReference type="Gene3D" id="2.60.40.10">
    <property type="entry name" value="Immunoglobulins"/>
    <property type="match status" value="1"/>
</dbReference>
<dbReference type="SUPFAM" id="SSF49299">
    <property type="entry name" value="PKD domain"/>
    <property type="match status" value="1"/>
</dbReference>
<dbReference type="OrthoDB" id="596204at2"/>
<accession>L0G3B2</accession>
<evidence type="ECO:0000313" key="2">
    <source>
        <dbReference type="EMBL" id="AGA79803.1"/>
    </source>
</evidence>
<dbReference type="RefSeq" id="WP_015267348.1">
    <property type="nucleotide sequence ID" value="NC_019904.1"/>
</dbReference>
<dbReference type="InterPro" id="IPR000601">
    <property type="entry name" value="PKD_dom"/>
</dbReference>
<dbReference type="STRING" id="926556.Echvi_3587"/>
<evidence type="ECO:0000313" key="3">
    <source>
        <dbReference type="Proteomes" id="UP000010796"/>
    </source>
</evidence>
<organism evidence="2 3">
    <name type="scientific">Echinicola vietnamensis (strain DSM 17526 / LMG 23754 / KMM 6221)</name>
    <dbReference type="NCBI Taxonomy" id="926556"/>
    <lineage>
        <taxon>Bacteria</taxon>
        <taxon>Pseudomonadati</taxon>
        <taxon>Bacteroidota</taxon>
        <taxon>Cytophagia</taxon>
        <taxon>Cytophagales</taxon>
        <taxon>Cyclobacteriaceae</taxon>
        <taxon>Echinicola</taxon>
    </lineage>
</organism>
<keyword evidence="3" id="KW-1185">Reference proteome</keyword>
<dbReference type="HOGENOM" id="CLU_251717_0_0_10"/>
<dbReference type="Pfam" id="PF18911">
    <property type="entry name" value="PKD_4"/>
    <property type="match status" value="1"/>
</dbReference>
<dbReference type="PROSITE" id="PS50093">
    <property type="entry name" value="PKD"/>
    <property type="match status" value="1"/>
</dbReference>